<organism evidence="1 2">
    <name type="scientific">Candidatus Komeilibacteria bacterium CG11_big_fil_rev_8_21_14_0_20_36_20</name>
    <dbReference type="NCBI Taxonomy" id="1974477"/>
    <lineage>
        <taxon>Bacteria</taxon>
        <taxon>Candidatus Komeiliibacteriota</taxon>
    </lineage>
</organism>
<sequence>MALLILSMIMTSALTLASLLMDEVRMSLNVDNSIIAFYAAESGVEKALHRLKYSREASDFNLFDRLIDRSFDIDASRGLGFYITDKTTIEATDYTVYNISTSSPGHVNIIDPAGDISAIDWGIVSGYIINWQVEDCFPSHASDRLETTLNYFGINFTNQGTDKVIDVCNCAYGSNNCSVIIRSNISKNKYYSISFKPLDSTVNKLVFQLKNPFPPPVYRGIQSEAYIEVDGNYHNSSYRLKVRLPSLTPVSDLFSYVIFSEEDLVKDN</sequence>
<dbReference type="Proteomes" id="UP000230564">
    <property type="component" value="Unassembled WGS sequence"/>
</dbReference>
<accession>A0A2H0NFL1</accession>
<evidence type="ECO:0008006" key="3">
    <source>
        <dbReference type="Google" id="ProtNLM"/>
    </source>
</evidence>
<dbReference type="EMBL" id="PCWQ01000008">
    <property type="protein sequence ID" value="PIR06866.1"/>
    <property type="molecule type" value="Genomic_DNA"/>
</dbReference>
<name>A0A2H0NFL1_9BACT</name>
<evidence type="ECO:0000313" key="1">
    <source>
        <dbReference type="EMBL" id="PIR06866.1"/>
    </source>
</evidence>
<evidence type="ECO:0000313" key="2">
    <source>
        <dbReference type="Proteomes" id="UP000230564"/>
    </source>
</evidence>
<proteinExistence type="predicted"/>
<reference evidence="1 2" key="1">
    <citation type="submission" date="2017-09" db="EMBL/GenBank/DDBJ databases">
        <title>Depth-based differentiation of microbial function through sediment-hosted aquifers and enrichment of novel symbionts in the deep terrestrial subsurface.</title>
        <authorList>
            <person name="Probst A.J."/>
            <person name="Ladd B."/>
            <person name="Jarett J.K."/>
            <person name="Geller-Mcgrath D.E."/>
            <person name="Sieber C.M."/>
            <person name="Emerson J.B."/>
            <person name="Anantharaman K."/>
            <person name="Thomas B.C."/>
            <person name="Malmstrom R."/>
            <person name="Stieglmeier M."/>
            <person name="Klingl A."/>
            <person name="Woyke T."/>
            <person name="Ryan C.M."/>
            <person name="Banfield J.F."/>
        </authorList>
    </citation>
    <scope>NUCLEOTIDE SEQUENCE [LARGE SCALE GENOMIC DNA]</scope>
    <source>
        <strain evidence="1">CG11_big_fil_rev_8_21_14_0_20_36_20</strain>
    </source>
</reference>
<gene>
    <name evidence="1" type="ORF">COV55_02050</name>
</gene>
<protein>
    <recommendedName>
        <fullName evidence="3">Type 4 fimbrial biogenesis protein PilX N-terminal domain-containing protein</fullName>
    </recommendedName>
</protein>
<comment type="caution">
    <text evidence="1">The sequence shown here is derived from an EMBL/GenBank/DDBJ whole genome shotgun (WGS) entry which is preliminary data.</text>
</comment>
<dbReference type="AlphaFoldDB" id="A0A2H0NFL1"/>